<protein>
    <submittedName>
        <fullName evidence="3">Uncharacterized protein YciI</fullName>
    </submittedName>
</protein>
<accession>A0A4R2SV09</accession>
<evidence type="ECO:0000259" key="2">
    <source>
        <dbReference type="Pfam" id="PF03795"/>
    </source>
</evidence>
<comment type="similarity">
    <text evidence="1">Belongs to the YciI family.</text>
</comment>
<dbReference type="Gene3D" id="3.30.70.1060">
    <property type="entry name" value="Dimeric alpha+beta barrel"/>
    <property type="match status" value="1"/>
</dbReference>
<evidence type="ECO:0000313" key="4">
    <source>
        <dbReference type="Proteomes" id="UP000295763"/>
    </source>
</evidence>
<name>A0A4R2SV09_9PAST</name>
<evidence type="ECO:0000256" key="1">
    <source>
        <dbReference type="ARBA" id="ARBA00007689"/>
    </source>
</evidence>
<feature type="domain" description="YCII-related" evidence="2">
    <location>
        <begin position="15"/>
        <end position="84"/>
    </location>
</feature>
<dbReference type="AlphaFoldDB" id="A0A4R2SV09"/>
<keyword evidence="4" id="KW-1185">Reference proteome</keyword>
<dbReference type="Proteomes" id="UP000295763">
    <property type="component" value="Unassembled WGS sequence"/>
</dbReference>
<evidence type="ECO:0000313" key="3">
    <source>
        <dbReference type="EMBL" id="TCP92174.1"/>
    </source>
</evidence>
<organism evidence="3 4">
    <name type="scientific">Cricetibacter osteomyelitidis</name>
    <dbReference type="NCBI Taxonomy" id="1521931"/>
    <lineage>
        <taxon>Bacteria</taxon>
        <taxon>Pseudomonadati</taxon>
        <taxon>Pseudomonadota</taxon>
        <taxon>Gammaproteobacteria</taxon>
        <taxon>Pasteurellales</taxon>
        <taxon>Pasteurellaceae</taxon>
        <taxon>Cricetibacter</taxon>
    </lineage>
</organism>
<gene>
    <name evidence="3" type="ORF">EDC44_12516</name>
</gene>
<comment type="caution">
    <text evidence="3">The sequence shown here is derived from an EMBL/GenBank/DDBJ whole genome shotgun (WGS) entry which is preliminary data.</text>
</comment>
<dbReference type="EMBL" id="SLYB01000025">
    <property type="protein sequence ID" value="TCP92174.1"/>
    <property type="molecule type" value="Genomic_DNA"/>
</dbReference>
<proteinExistence type="inferred from homology"/>
<dbReference type="InterPro" id="IPR005545">
    <property type="entry name" value="YCII"/>
</dbReference>
<dbReference type="OrthoDB" id="9814407at2"/>
<sequence length="99" mass="11105">MYLIDIVLDSDNIPADKADEMLTAHRAWFGKFAQAGNFLIIGPYRDQAHAGVIVAQAASREMLEAILAEDVYYPNLARYTVRDFQANFVAEHIAQFKGN</sequence>
<dbReference type="RefSeq" id="WP_131978330.1">
    <property type="nucleotide sequence ID" value="NZ_SLYB01000025.1"/>
</dbReference>
<dbReference type="SUPFAM" id="SSF54909">
    <property type="entry name" value="Dimeric alpha+beta barrel"/>
    <property type="match status" value="1"/>
</dbReference>
<reference evidence="3 4" key="1">
    <citation type="submission" date="2019-03" db="EMBL/GenBank/DDBJ databases">
        <title>Genomic Encyclopedia of Type Strains, Phase IV (KMG-IV): sequencing the most valuable type-strain genomes for metagenomic binning, comparative biology and taxonomic classification.</title>
        <authorList>
            <person name="Goeker M."/>
        </authorList>
    </citation>
    <scope>NUCLEOTIDE SEQUENCE [LARGE SCALE GENOMIC DNA]</scope>
    <source>
        <strain evidence="3 4">DSM 28404</strain>
    </source>
</reference>
<dbReference type="Pfam" id="PF03795">
    <property type="entry name" value="YCII"/>
    <property type="match status" value="1"/>
</dbReference>
<dbReference type="InterPro" id="IPR011008">
    <property type="entry name" value="Dimeric_a/b-barrel"/>
</dbReference>